<dbReference type="PANTHER" id="PTHR23227:SF67">
    <property type="entry name" value="CRANIOFACIAL DEVELOPMENT PROTEIN 2-LIKE"/>
    <property type="match status" value="1"/>
</dbReference>
<dbReference type="Gene3D" id="3.60.10.10">
    <property type="entry name" value="Endonuclease/exonuclease/phosphatase"/>
    <property type="match status" value="1"/>
</dbReference>
<dbReference type="CDD" id="cd09076">
    <property type="entry name" value="L1-EN"/>
    <property type="match status" value="1"/>
</dbReference>
<protein>
    <recommendedName>
        <fullName evidence="1">Endonuclease/exonuclease/phosphatase domain-containing protein</fullName>
    </recommendedName>
</protein>
<dbReference type="SUPFAM" id="SSF56219">
    <property type="entry name" value="DNase I-like"/>
    <property type="match status" value="1"/>
</dbReference>
<proteinExistence type="predicted"/>
<keyword evidence="3" id="KW-1185">Reference proteome</keyword>
<dbReference type="InterPro" id="IPR027124">
    <property type="entry name" value="Swc5/CFDP1/2"/>
</dbReference>
<dbReference type="GO" id="GO:0003824">
    <property type="term" value="F:catalytic activity"/>
    <property type="evidence" value="ECO:0007669"/>
    <property type="project" value="InterPro"/>
</dbReference>
<dbReference type="EMBL" id="CAJHNH020008543">
    <property type="protein sequence ID" value="CAG5136561.1"/>
    <property type="molecule type" value="Genomic_DNA"/>
</dbReference>
<dbReference type="AlphaFoldDB" id="A0A8S4AEQ9"/>
<sequence>MFETAKTAHVIKGMQNYKLHILGISESRWTGFGQSTTGTGETIIYSGRDDNLHSAGVALILKKGIHKHLIEWHPINERIMTARFNGKHAKLTVIQCYAPTNEDEETFYRRLQEVVDKVPAHDILCIMGDLNAKVGNNNLNRELSMGNQGCGTINDNGERLSDFCTANRLVIGGTLFPHKNIHKLTWISPNRRDVNQIDHFMVNRKWRGSLLDVRVKRGADVGSDHHLVVALLRLKLKKVYTQVKTQTARYNVNLLREKYIATKFIVELKNRFQTLSSDPETPTTISIQDRWNQIKETYKSTSNKILGTRKQHHKEWISSQTMDYIAKRKRIKSLINHTKSERQKDKLMLEYSELNKMTKKSARADKRRFMENLAQTAENAAKAHDLQTLHKITQQICGNRNNYHSIPIRDNQGRLLTTEQKQDMQWTKHFSDLLNRPDPENTPEIQPASQDIDIITEPTSKQEILKAIHTLKYNKAPGKGELSAELLKVDPKTTASILET</sequence>
<accession>A0A8S4AEQ9</accession>
<feature type="non-terminal residue" evidence="2">
    <location>
        <position position="500"/>
    </location>
</feature>
<reference evidence="2" key="1">
    <citation type="submission" date="2021-04" db="EMBL/GenBank/DDBJ databases">
        <authorList>
            <consortium name="Molecular Ecology Group"/>
        </authorList>
    </citation>
    <scope>NUCLEOTIDE SEQUENCE</scope>
</reference>
<organism evidence="2 3">
    <name type="scientific">Candidula unifasciata</name>
    <dbReference type="NCBI Taxonomy" id="100452"/>
    <lineage>
        <taxon>Eukaryota</taxon>
        <taxon>Metazoa</taxon>
        <taxon>Spiralia</taxon>
        <taxon>Lophotrochozoa</taxon>
        <taxon>Mollusca</taxon>
        <taxon>Gastropoda</taxon>
        <taxon>Heterobranchia</taxon>
        <taxon>Euthyneura</taxon>
        <taxon>Panpulmonata</taxon>
        <taxon>Eupulmonata</taxon>
        <taxon>Stylommatophora</taxon>
        <taxon>Helicina</taxon>
        <taxon>Helicoidea</taxon>
        <taxon>Geomitridae</taxon>
        <taxon>Candidula</taxon>
    </lineage>
</organism>
<dbReference type="Pfam" id="PF14529">
    <property type="entry name" value="Exo_endo_phos_2"/>
    <property type="match status" value="1"/>
</dbReference>
<gene>
    <name evidence="2" type="ORF">CUNI_LOCUS22119</name>
</gene>
<evidence type="ECO:0000313" key="2">
    <source>
        <dbReference type="EMBL" id="CAG5136561.1"/>
    </source>
</evidence>
<dbReference type="PANTHER" id="PTHR23227">
    <property type="entry name" value="BUCENTAUR RELATED"/>
    <property type="match status" value="1"/>
</dbReference>
<dbReference type="OrthoDB" id="10030815at2759"/>
<evidence type="ECO:0000313" key="3">
    <source>
        <dbReference type="Proteomes" id="UP000678393"/>
    </source>
</evidence>
<feature type="domain" description="Endonuclease/exonuclease/phosphatase" evidence="1">
    <location>
        <begin position="92"/>
        <end position="228"/>
    </location>
</feature>
<dbReference type="Proteomes" id="UP000678393">
    <property type="component" value="Unassembled WGS sequence"/>
</dbReference>
<dbReference type="InterPro" id="IPR036691">
    <property type="entry name" value="Endo/exonu/phosph_ase_sf"/>
</dbReference>
<dbReference type="InterPro" id="IPR005135">
    <property type="entry name" value="Endo/exonuclease/phosphatase"/>
</dbReference>
<comment type="caution">
    <text evidence="2">The sequence shown here is derived from an EMBL/GenBank/DDBJ whole genome shotgun (WGS) entry which is preliminary data.</text>
</comment>
<name>A0A8S4AEQ9_9EUPU</name>
<evidence type="ECO:0000259" key="1">
    <source>
        <dbReference type="Pfam" id="PF14529"/>
    </source>
</evidence>